<keyword evidence="10" id="KW-1185">Reference proteome</keyword>
<keyword evidence="3 6" id="KW-0479">Metal-binding</keyword>
<dbReference type="RefSeq" id="WP_235035702.1">
    <property type="nucleotide sequence ID" value="NZ_CACSIK010000001.1"/>
</dbReference>
<dbReference type="GO" id="GO:0020037">
    <property type="term" value="F:heme binding"/>
    <property type="evidence" value="ECO:0007669"/>
    <property type="project" value="InterPro"/>
</dbReference>
<feature type="domain" description="Cytochrome c" evidence="7">
    <location>
        <begin position="49"/>
        <end position="127"/>
    </location>
</feature>
<proteinExistence type="predicted"/>
<evidence type="ECO:0000313" key="11">
    <source>
        <dbReference type="Proteomes" id="UP000439591"/>
    </source>
</evidence>
<dbReference type="PANTHER" id="PTHR33751">
    <property type="entry name" value="CBB3-TYPE CYTOCHROME C OXIDASE SUBUNIT FIXP"/>
    <property type="match status" value="1"/>
</dbReference>
<keyword evidence="2 6" id="KW-0349">Heme</keyword>
<evidence type="ECO:0000256" key="2">
    <source>
        <dbReference type="ARBA" id="ARBA00022617"/>
    </source>
</evidence>
<name>A0A5S9PY49_9GAMM</name>
<evidence type="ECO:0000256" key="4">
    <source>
        <dbReference type="ARBA" id="ARBA00022982"/>
    </source>
</evidence>
<evidence type="ECO:0000256" key="3">
    <source>
        <dbReference type="ARBA" id="ARBA00022723"/>
    </source>
</evidence>
<evidence type="ECO:0000313" key="10">
    <source>
        <dbReference type="Proteomes" id="UP000435877"/>
    </source>
</evidence>
<dbReference type="EMBL" id="CACSIK010000001">
    <property type="protein sequence ID" value="CAA0092249.1"/>
    <property type="molecule type" value="Genomic_DNA"/>
</dbReference>
<dbReference type="Gene3D" id="1.10.760.10">
    <property type="entry name" value="Cytochrome c-like domain"/>
    <property type="match status" value="1"/>
</dbReference>
<gene>
    <name evidence="8" type="ORF">IHBHHGIJ_02268</name>
    <name evidence="9" type="ORF">KFEGEMFD_02455</name>
</gene>
<evidence type="ECO:0000313" key="8">
    <source>
        <dbReference type="EMBL" id="CAA0092249.1"/>
    </source>
</evidence>
<evidence type="ECO:0000256" key="6">
    <source>
        <dbReference type="PROSITE-ProRule" id="PRU00433"/>
    </source>
</evidence>
<evidence type="ECO:0000256" key="5">
    <source>
        <dbReference type="ARBA" id="ARBA00023004"/>
    </source>
</evidence>
<dbReference type="Pfam" id="PF00034">
    <property type="entry name" value="Cytochrom_C"/>
    <property type="match status" value="1"/>
</dbReference>
<keyword evidence="4" id="KW-0249">Electron transport</keyword>
<dbReference type="GO" id="GO:0009055">
    <property type="term" value="F:electron transfer activity"/>
    <property type="evidence" value="ECO:0007669"/>
    <property type="project" value="InterPro"/>
</dbReference>
<sequence length="128" mass="13811">MDKQRFTPTPMQRVFRYSTAQCQKSIGRVVLPISLALGCAIASAETTNSAIAAGEAKSAVCRSCHGAEGITTNPAWPNLAGQNKRYLENQLKRFRDGGREDPVMSAMAAPLSDEDIANLSAYYSNLAQ</sequence>
<dbReference type="InterPro" id="IPR050597">
    <property type="entry name" value="Cytochrome_c_Oxidase_Subunit"/>
</dbReference>
<evidence type="ECO:0000256" key="1">
    <source>
        <dbReference type="ARBA" id="ARBA00022448"/>
    </source>
</evidence>
<dbReference type="GO" id="GO:0046872">
    <property type="term" value="F:metal ion binding"/>
    <property type="evidence" value="ECO:0007669"/>
    <property type="project" value="UniProtKB-KW"/>
</dbReference>
<evidence type="ECO:0000259" key="7">
    <source>
        <dbReference type="PROSITE" id="PS51007"/>
    </source>
</evidence>
<keyword evidence="1" id="KW-0813">Transport</keyword>
<keyword evidence="5 6" id="KW-0408">Iron</keyword>
<protein>
    <submittedName>
        <fullName evidence="9">Cytochrome c-554(548)</fullName>
    </submittedName>
</protein>
<dbReference type="PANTHER" id="PTHR33751:SF9">
    <property type="entry name" value="CYTOCHROME C4"/>
    <property type="match status" value="1"/>
</dbReference>
<dbReference type="Proteomes" id="UP000439591">
    <property type="component" value="Unassembled WGS sequence"/>
</dbReference>
<evidence type="ECO:0000313" key="9">
    <source>
        <dbReference type="EMBL" id="CAA0109434.1"/>
    </source>
</evidence>
<dbReference type="InterPro" id="IPR009056">
    <property type="entry name" value="Cyt_c-like_dom"/>
</dbReference>
<dbReference type="InterPro" id="IPR036909">
    <property type="entry name" value="Cyt_c-like_dom_sf"/>
</dbReference>
<organism evidence="9 11">
    <name type="scientific">Zhongshania aliphaticivorans</name>
    <dbReference type="NCBI Taxonomy" id="1470434"/>
    <lineage>
        <taxon>Bacteria</taxon>
        <taxon>Pseudomonadati</taxon>
        <taxon>Pseudomonadota</taxon>
        <taxon>Gammaproteobacteria</taxon>
        <taxon>Cellvibrionales</taxon>
        <taxon>Spongiibacteraceae</taxon>
        <taxon>Zhongshania</taxon>
    </lineage>
</organism>
<dbReference type="EMBL" id="CACSIM010000004">
    <property type="protein sequence ID" value="CAA0109434.1"/>
    <property type="molecule type" value="Genomic_DNA"/>
</dbReference>
<dbReference type="SUPFAM" id="SSF46626">
    <property type="entry name" value="Cytochrome c"/>
    <property type="match status" value="1"/>
</dbReference>
<reference evidence="10 11" key="1">
    <citation type="submission" date="2019-11" db="EMBL/GenBank/DDBJ databases">
        <authorList>
            <person name="Holert J."/>
        </authorList>
    </citation>
    <scope>NUCLEOTIDE SEQUENCE [LARGE SCALE GENOMIC DNA]</scope>
    <source>
        <strain evidence="9">BC3_2A</strain>
        <strain evidence="8">SB11_1A</strain>
    </source>
</reference>
<accession>A0A5S9PY49</accession>
<dbReference type="Proteomes" id="UP000435877">
    <property type="component" value="Unassembled WGS sequence"/>
</dbReference>
<dbReference type="PROSITE" id="PS51007">
    <property type="entry name" value="CYTC"/>
    <property type="match status" value="1"/>
</dbReference>
<dbReference type="AlphaFoldDB" id="A0A5S9PY49"/>